<organism evidence="1">
    <name type="scientific">Mucor ambiguus</name>
    <dbReference type="NCBI Taxonomy" id="91626"/>
    <lineage>
        <taxon>Eukaryota</taxon>
        <taxon>Fungi</taxon>
        <taxon>Fungi incertae sedis</taxon>
        <taxon>Mucoromycota</taxon>
        <taxon>Mucoromycotina</taxon>
        <taxon>Mucoromycetes</taxon>
        <taxon>Mucorales</taxon>
        <taxon>Mucorineae</taxon>
        <taxon>Mucoraceae</taxon>
        <taxon>Mucor</taxon>
    </lineage>
</organism>
<keyword evidence="2" id="KW-1185">Reference proteome</keyword>
<evidence type="ECO:0000313" key="2">
    <source>
        <dbReference type="Proteomes" id="UP000053815"/>
    </source>
</evidence>
<sequence length="132" mass="15111">MYKRTSSPFLVPSKTKEMTVADVFTYNVDRRFFHWKDSQDPTLRHWKYAPRKLFHGIQTGDLQLQPFFQALCLPMESSGPPVNPLPAVSLSPFVQKLEIFQGDNIVSKISTKTFRQACGDATVAQYTCHLSR</sequence>
<name>A0A0C9MZN5_9FUNG</name>
<dbReference type="AlphaFoldDB" id="A0A0C9MZN5"/>
<protein>
    <submittedName>
        <fullName evidence="1">Uncharacterized protein</fullName>
    </submittedName>
</protein>
<dbReference type="EMBL" id="DF836462">
    <property type="protein sequence ID" value="GAN07738.1"/>
    <property type="molecule type" value="Genomic_DNA"/>
</dbReference>
<evidence type="ECO:0000313" key="1">
    <source>
        <dbReference type="EMBL" id="GAN07738.1"/>
    </source>
</evidence>
<dbReference type="Proteomes" id="UP000053815">
    <property type="component" value="Unassembled WGS sequence"/>
</dbReference>
<accession>A0A0C9MZN5</accession>
<proteinExistence type="predicted"/>
<reference evidence="1" key="1">
    <citation type="submission" date="2014-09" db="EMBL/GenBank/DDBJ databases">
        <title>Draft genome sequence of an oleaginous Mucoromycotina fungus Mucor ambiguus NBRC6742.</title>
        <authorList>
            <person name="Takeda I."/>
            <person name="Yamane N."/>
            <person name="Morita T."/>
            <person name="Tamano K."/>
            <person name="Machida M."/>
            <person name="Baker S."/>
            <person name="Koike H."/>
        </authorList>
    </citation>
    <scope>NUCLEOTIDE SEQUENCE</scope>
    <source>
        <strain evidence="1">NBRC 6742</strain>
    </source>
</reference>
<gene>
    <name evidence="1" type="ORF">MAM1_0173c07241</name>
</gene>